<organism evidence="1 2">
    <name type="scientific">Trichonephila clavipes</name>
    <name type="common">Golden silk orbweaver</name>
    <name type="synonym">Nephila clavipes</name>
    <dbReference type="NCBI Taxonomy" id="2585209"/>
    <lineage>
        <taxon>Eukaryota</taxon>
        <taxon>Metazoa</taxon>
        <taxon>Ecdysozoa</taxon>
        <taxon>Arthropoda</taxon>
        <taxon>Chelicerata</taxon>
        <taxon>Arachnida</taxon>
        <taxon>Araneae</taxon>
        <taxon>Araneomorphae</taxon>
        <taxon>Entelegynae</taxon>
        <taxon>Araneoidea</taxon>
        <taxon>Nephilidae</taxon>
        <taxon>Trichonephila</taxon>
    </lineage>
</organism>
<dbReference type="AlphaFoldDB" id="A0A8X6V4S2"/>
<proteinExistence type="predicted"/>
<name>A0A8X6V4S2_TRICX</name>
<reference evidence="1" key="1">
    <citation type="submission" date="2020-08" db="EMBL/GenBank/DDBJ databases">
        <title>Multicomponent nature underlies the extraordinary mechanical properties of spider dragline silk.</title>
        <authorList>
            <person name="Kono N."/>
            <person name="Nakamura H."/>
            <person name="Mori M."/>
            <person name="Yoshida Y."/>
            <person name="Ohtoshi R."/>
            <person name="Malay A.D."/>
            <person name="Moran D.A.P."/>
            <person name="Tomita M."/>
            <person name="Numata K."/>
            <person name="Arakawa K."/>
        </authorList>
    </citation>
    <scope>NUCLEOTIDE SEQUENCE</scope>
</reference>
<gene>
    <name evidence="1" type="ORF">TNCV_420311</name>
</gene>
<evidence type="ECO:0000313" key="1">
    <source>
        <dbReference type="EMBL" id="GFY04777.1"/>
    </source>
</evidence>
<comment type="caution">
    <text evidence="1">The sequence shown here is derived from an EMBL/GenBank/DDBJ whole genome shotgun (WGS) entry which is preliminary data.</text>
</comment>
<dbReference type="Proteomes" id="UP000887159">
    <property type="component" value="Unassembled WGS sequence"/>
</dbReference>
<accession>A0A8X6V4S2</accession>
<sequence length="110" mass="12238">MLRVPHIAKALYIYKHRCLHRDFNPGPSAQQSTNRYTGWCNIAANFPPYSCELASSAGYGHHTFKDTCTLKNVVGLVLVIAPSTFDTMRKLSQPTFGCNLKLKTPISVIP</sequence>
<dbReference type="EMBL" id="BMAU01021245">
    <property type="protein sequence ID" value="GFY04777.1"/>
    <property type="molecule type" value="Genomic_DNA"/>
</dbReference>
<keyword evidence="2" id="KW-1185">Reference proteome</keyword>
<protein>
    <submittedName>
        <fullName evidence="1">Uncharacterized protein</fullName>
    </submittedName>
</protein>
<evidence type="ECO:0000313" key="2">
    <source>
        <dbReference type="Proteomes" id="UP000887159"/>
    </source>
</evidence>